<dbReference type="RefSeq" id="YP_010751980.1">
    <property type="nucleotide sequence ID" value="NC_073375.1"/>
</dbReference>
<dbReference type="InterPro" id="IPR003709">
    <property type="entry name" value="VanY-like_core_dom"/>
</dbReference>
<dbReference type="EMBL" id="MN586042">
    <property type="protein sequence ID" value="QGJ95264.1"/>
    <property type="molecule type" value="Genomic_DNA"/>
</dbReference>
<dbReference type="KEGG" id="vg:80005655"/>
<dbReference type="CDD" id="cd14814">
    <property type="entry name" value="Peptidase_M15"/>
    <property type="match status" value="1"/>
</dbReference>
<dbReference type="GeneID" id="80005655"/>
<dbReference type="Proteomes" id="UP000422411">
    <property type="component" value="Segment"/>
</dbReference>
<dbReference type="SUPFAM" id="SSF55166">
    <property type="entry name" value="Hedgehog/DD-peptidase"/>
    <property type="match status" value="1"/>
</dbReference>
<protein>
    <submittedName>
        <fullName evidence="2">Lysin A</fullName>
    </submittedName>
</protein>
<organism evidence="2 3">
    <name type="scientific">Microbacterium phage Jayden</name>
    <dbReference type="NCBI Taxonomy" id="2656550"/>
    <lineage>
        <taxon>Viruses</taxon>
        <taxon>Duplodnaviria</taxon>
        <taxon>Heunggongvirae</taxon>
        <taxon>Uroviricota</taxon>
        <taxon>Caudoviricetes</taxon>
        <taxon>Hodgkinviridae</taxon>
        <taxon>Metamorphoovirus</taxon>
        <taxon>Metamorphoovirus jayden</taxon>
    </lineage>
</organism>
<dbReference type="Pfam" id="PF02557">
    <property type="entry name" value="VanY"/>
    <property type="match status" value="1"/>
</dbReference>
<name>A0A649VSS7_9CAUD</name>
<gene>
    <name evidence="2" type="primary">44</name>
    <name evidence="2" type="ORF">PBI_JAYDEN_44</name>
</gene>
<evidence type="ECO:0000313" key="3">
    <source>
        <dbReference type="Proteomes" id="UP000422411"/>
    </source>
</evidence>
<keyword evidence="3" id="KW-1185">Reference proteome</keyword>
<proteinExistence type="predicted"/>
<feature type="domain" description="D-alanyl-D-alanine carboxypeptidase-like core" evidence="1">
    <location>
        <begin position="32"/>
        <end position="137"/>
    </location>
</feature>
<accession>A0A649VSS7</accession>
<reference evidence="2 3" key="1">
    <citation type="submission" date="2019-10" db="EMBL/GenBank/DDBJ databases">
        <authorList>
            <person name="Zack K.M."/>
            <person name="Garlena R.A."/>
            <person name="Russell D.A."/>
            <person name="Pope W.H."/>
            <person name="Jacobs-Sera D."/>
            <person name="Hatfull G.F."/>
        </authorList>
    </citation>
    <scope>NUCLEOTIDE SEQUENCE [LARGE SCALE GENOMIC DNA]</scope>
</reference>
<dbReference type="Gene3D" id="3.30.1380.10">
    <property type="match status" value="1"/>
</dbReference>
<sequence length="272" mass="30189">MADYVWRDGQRLTAWMLYCILLLDTDLFRLFGVHVIVTSAIRTYAEQERIFRERYVTAGYVNGRRVYDTRWWNGVLWYRISPAGTVAVPGTSNHEIQGNKAAVDLRDTGSDGGIATMGSARSNWLRANASRYGLIASGFGFGEAWHYDIPNIWAVPPTPKPKPPTPTPEPEPEPTLEELMALKSAVIIKNVAGEGYPATALDFEHGFKTSWQADVKYSQTMGNILTEGGPVIITDSHYKRIMADFDAFFAARKAHEIELARLAGGSDGASEQ</sequence>
<dbReference type="InterPro" id="IPR009045">
    <property type="entry name" value="Zn_M74/Hedgehog-like"/>
</dbReference>
<evidence type="ECO:0000259" key="1">
    <source>
        <dbReference type="Pfam" id="PF02557"/>
    </source>
</evidence>
<evidence type="ECO:0000313" key="2">
    <source>
        <dbReference type="EMBL" id="QGJ95264.1"/>
    </source>
</evidence>